<dbReference type="EMBL" id="CAJVCH010236492">
    <property type="protein sequence ID" value="CAG7732733.1"/>
    <property type="molecule type" value="Genomic_DNA"/>
</dbReference>
<accession>A0A8J2KAP8</accession>
<keyword evidence="2" id="KW-1185">Reference proteome</keyword>
<dbReference type="Proteomes" id="UP000708208">
    <property type="component" value="Unassembled WGS sequence"/>
</dbReference>
<proteinExistence type="predicted"/>
<evidence type="ECO:0000313" key="1">
    <source>
        <dbReference type="EMBL" id="CAG7732733.1"/>
    </source>
</evidence>
<gene>
    <name evidence="1" type="ORF">AFUS01_LOCUS21226</name>
</gene>
<comment type="caution">
    <text evidence="1">The sequence shown here is derived from an EMBL/GenBank/DDBJ whole genome shotgun (WGS) entry which is preliminary data.</text>
</comment>
<protein>
    <submittedName>
        <fullName evidence="1">Uncharacterized protein</fullName>
    </submittedName>
</protein>
<dbReference type="AlphaFoldDB" id="A0A8J2KAP8"/>
<name>A0A8J2KAP8_9HEXA</name>
<reference evidence="1" key="1">
    <citation type="submission" date="2021-06" db="EMBL/GenBank/DDBJ databases">
        <authorList>
            <person name="Hodson N. C."/>
            <person name="Mongue J. A."/>
            <person name="Jaron S. K."/>
        </authorList>
    </citation>
    <scope>NUCLEOTIDE SEQUENCE</scope>
</reference>
<sequence length="75" mass="8703">MEFEFVLPPVGSFLGIGELVRKYRVKVSLVCSNQLEKYRSRSRDSSQLVLISPNTEFQIPNTDRSKGVKFKLYLY</sequence>
<organism evidence="1 2">
    <name type="scientific">Allacma fusca</name>
    <dbReference type="NCBI Taxonomy" id="39272"/>
    <lineage>
        <taxon>Eukaryota</taxon>
        <taxon>Metazoa</taxon>
        <taxon>Ecdysozoa</taxon>
        <taxon>Arthropoda</taxon>
        <taxon>Hexapoda</taxon>
        <taxon>Collembola</taxon>
        <taxon>Symphypleona</taxon>
        <taxon>Sminthuridae</taxon>
        <taxon>Allacma</taxon>
    </lineage>
</organism>
<evidence type="ECO:0000313" key="2">
    <source>
        <dbReference type="Proteomes" id="UP000708208"/>
    </source>
</evidence>